<proteinExistence type="predicted"/>
<name>A0ACC1JG20_9FUNG</name>
<accession>A0ACC1JG20</accession>
<protein>
    <submittedName>
        <fullName evidence="1">Uncharacterized protein</fullName>
    </submittedName>
</protein>
<evidence type="ECO:0000313" key="2">
    <source>
        <dbReference type="Proteomes" id="UP001150603"/>
    </source>
</evidence>
<gene>
    <name evidence="1" type="ORF">FBU59_000687</name>
</gene>
<evidence type="ECO:0000313" key="1">
    <source>
        <dbReference type="EMBL" id="KAJ1950426.1"/>
    </source>
</evidence>
<reference evidence="1" key="1">
    <citation type="submission" date="2022-07" db="EMBL/GenBank/DDBJ databases">
        <title>Phylogenomic reconstructions and comparative analyses of Kickxellomycotina fungi.</title>
        <authorList>
            <person name="Reynolds N.K."/>
            <person name="Stajich J.E."/>
            <person name="Barry K."/>
            <person name="Grigoriev I.V."/>
            <person name="Crous P."/>
            <person name="Smith M.E."/>
        </authorList>
    </citation>
    <scope>NUCLEOTIDE SEQUENCE</scope>
    <source>
        <strain evidence="1">NRRL 5244</strain>
    </source>
</reference>
<dbReference type="Proteomes" id="UP001150603">
    <property type="component" value="Unassembled WGS sequence"/>
</dbReference>
<keyword evidence="2" id="KW-1185">Reference proteome</keyword>
<comment type="caution">
    <text evidence="1">The sequence shown here is derived from an EMBL/GenBank/DDBJ whole genome shotgun (WGS) entry which is preliminary data.</text>
</comment>
<organism evidence="1 2">
    <name type="scientific">Linderina macrospora</name>
    <dbReference type="NCBI Taxonomy" id="4868"/>
    <lineage>
        <taxon>Eukaryota</taxon>
        <taxon>Fungi</taxon>
        <taxon>Fungi incertae sedis</taxon>
        <taxon>Zoopagomycota</taxon>
        <taxon>Kickxellomycotina</taxon>
        <taxon>Kickxellomycetes</taxon>
        <taxon>Kickxellales</taxon>
        <taxon>Kickxellaceae</taxon>
        <taxon>Linderina</taxon>
    </lineage>
</organism>
<dbReference type="EMBL" id="JANBPW010000206">
    <property type="protein sequence ID" value="KAJ1950426.1"/>
    <property type="molecule type" value="Genomic_DNA"/>
</dbReference>
<sequence>MQSSLQSKPLPPNLQSDLIHQRQQFLQQPPPQCLPLSKDAQERKDDRKEFEAQKAQRCKDNASKIQDKAKYHQHKCKSRRQNERRRRRRLEKRQDKRLIREDPLLLLLEHQPWQQQPLKRWPFDQRLLHQIRQQLLLCEQVQQDLHCQ</sequence>